<evidence type="ECO:0000313" key="1">
    <source>
        <dbReference type="EMBL" id="HIV09448.1"/>
    </source>
</evidence>
<sequence length="46" mass="5116">MTARFPCASSRKRANTSSNVMPIDSLLGYSPMIPYYWGRETADSAD</sequence>
<proteinExistence type="predicted"/>
<dbReference type="EMBL" id="DVOR01000157">
    <property type="protein sequence ID" value="HIV09448.1"/>
    <property type="molecule type" value="Genomic_DNA"/>
</dbReference>
<reference evidence="1" key="1">
    <citation type="submission" date="2020-10" db="EMBL/GenBank/DDBJ databases">
        <authorList>
            <person name="Gilroy R."/>
        </authorList>
    </citation>
    <scope>NUCLEOTIDE SEQUENCE</scope>
    <source>
        <strain evidence="1">35461</strain>
    </source>
</reference>
<accession>A0A9D1T3M2</accession>
<comment type="caution">
    <text evidence="1">The sequence shown here is derived from an EMBL/GenBank/DDBJ whole genome shotgun (WGS) entry which is preliminary data.</text>
</comment>
<name>A0A9D1T3M2_9BACT</name>
<reference evidence="1" key="2">
    <citation type="journal article" date="2021" name="PeerJ">
        <title>Extensive microbial diversity within the chicken gut microbiome revealed by metagenomics and culture.</title>
        <authorList>
            <person name="Gilroy R."/>
            <person name="Ravi A."/>
            <person name="Getino M."/>
            <person name="Pursley I."/>
            <person name="Horton D.L."/>
            <person name="Alikhan N.F."/>
            <person name="Baker D."/>
            <person name="Gharbi K."/>
            <person name="Hall N."/>
            <person name="Watson M."/>
            <person name="Adriaenssens E.M."/>
            <person name="Foster-Nyarko E."/>
            <person name="Jarju S."/>
            <person name="Secka A."/>
            <person name="Antonio M."/>
            <person name="Oren A."/>
            <person name="Chaudhuri R.R."/>
            <person name="La Ragione R."/>
            <person name="Hildebrand F."/>
            <person name="Pallen M.J."/>
        </authorList>
    </citation>
    <scope>NUCLEOTIDE SEQUENCE</scope>
    <source>
        <strain evidence="1">35461</strain>
    </source>
</reference>
<organism evidence="1 2">
    <name type="scientific">Candidatus Spyradenecus faecavium</name>
    <dbReference type="NCBI Taxonomy" id="2840947"/>
    <lineage>
        <taxon>Bacteria</taxon>
        <taxon>Pseudomonadati</taxon>
        <taxon>Lentisphaerota</taxon>
        <taxon>Lentisphaeria</taxon>
        <taxon>Lentisphaerales</taxon>
        <taxon>Lentisphaeraceae</taxon>
        <taxon>Lentisphaeraceae incertae sedis</taxon>
        <taxon>Candidatus Spyradenecus</taxon>
    </lineage>
</organism>
<dbReference type="Proteomes" id="UP000886845">
    <property type="component" value="Unassembled WGS sequence"/>
</dbReference>
<evidence type="ECO:0000313" key="2">
    <source>
        <dbReference type="Proteomes" id="UP000886845"/>
    </source>
</evidence>
<dbReference type="AlphaFoldDB" id="A0A9D1T3M2"/>
<gene>
    <name evidence="1" type="ORF">IAC79_04970</name>
</gene>
<protein>
    <submittedName>
        <fullName evidence="1">Uncharacterized protein</fullName>
    </submittedName>
</protein>